<dbReference type="Gene3D" id="3.40.190.290">
    <property type="match status" value="1"/>
</dbReference>
<dbReference type="CDD" id="cd08472">
    <property type="entry name" value="PBP2_CrgA_like_3"/>
    <property type="match status" value="1"/>
</dbReference>
<dbReference type="PROSITE" id="PS50931">
    <property type="entry name" value="HTH_LYSR"/>
    <property type="match status" value="1"/>
</dbReference>
<evidence type="ECO:0000313" key="9">
    <source>
        <dbReference type="EMBL" id="PKA44129.1"/>
    </source>
</evidence>
<dbReference type="InterPro" id="IPR005119">
    <property type="entry name" value="LysR_subst-bd"/>
</dbReference>
<dbReference type="InterPro" id="IPR036388">
    <property type="entry name" value="WH-like_DNA-bd_sf"/>
</dbReference>
<dbReference type="FunFam" id="1.10.10.10:FF:000001">
    <property type="entry name" value="LysR family transcriptional regulator"/>
    <property type="match status" value="1"/>
</dbReference>
<evidence type="ECO:0000256" key="5">
    <source>
        <dbReference type="ARBA" id="ARBA00054626"/>
    </source>
</evidence>
<evidence type="ECO:0000256" key="1">
    <source>
        <dbReference type="ARBA" id="ARBA00009437"/>
    </source>
</evidence>
<dbReference type="SUPFAM" id="SSF53850">
    <property type="entry name" value="Periplasmic binding protein-like II"/>
    <property type="match status" value="1"/>
</dbReference>
<dbReference type="GO" id="GO:0003700">
    <property type="term" value="F:DNA-binding transcription factor activity"/>
    <property type="evidence" value="ECO:0007669"/>
    <property type="project" value="InterPro"/>
</dbReference>
<dbReference type="GO" id="GO:0043565">
    <property type="term" value="F:sequence-specific DNA binding"/>
    <property type="evidence" value="ECO:0007669"/>
    <property type="project" value="TreeGrafter"/>
</dbReference>
<gene>
    <name evidence="9" type="ORF">CWR43_07460</name>
    <name evidence="10" type="ORF">N2599_19995</name>
</gene>
<evidence type="ECO:0000256" key="7">
    <source>
        <dbReference type="ARBA" id="ARBA00083243"/>
    </source>
</evidence>
<accession>A0A2N0DDE9</accession>
<dbReference type="Proteomes" id="UP001060123">
    <property type="component" value="Chromosome"/>
</dbReference>
<evidence type="ECO:0000256" key="4">
    <source>
        <dbReference type="ARBA" id="ARBA00023163"/>
    </source>
</evidence>
<dbReference type="PANTHER" id="PTHR30537:SF72">
    <property type="entry name" value="LYSR FAMILY TRANSCRIPTIONAL REGULATOR"/>
    <property type="match status" value="1"/>
</dbReference>
<keyword evidence="2" id="KW-0805">Transcription regulation</keyword>
<reference evidence="10" key="3">
    <citation type="submission" date="2022-09" db="EMBL/GenBank/DDBJ databases">
        <title>Australian commercial rhizobial inoculants.</title>
        <authorList>
            <person name="Kohlmeier M.G."/>
            <person name="O'Hara G.W."/>
            <person name="Colombi E."/>
            <person name="Ramsay J.P."/>
            <person name="Terpolilli J."/>
        </authorList>
    </citation>
    <scope>NUCLEOTIDE SEQUENCE</scope>
    <source>
        <strain evidence="10">WSM1592</strain>
    </source>
</reference>
<dbReference type="Pfam" id="PF03466">
    <property type="entry name" value="LysR_substrate"/>
    <property type="match status" value="1"/>
</dbReference>
<evidence type="ECO:0000313" key="10">
    <source>
        <dbReference type="EMBL" id="UWU14364.1"/>
    </source>
</evidence>
<dbReference type="STRING" id="1041146.GCA_000427985_01150"/>
<evidence type="ECO:0000313" key="12">
    <source>
        <dbReference type="Proteomes" id="UP001060123"/>
    </source>
</evidence>
<name>A0A2N0DDE9_RHISU</name>
<reference evidence="9 11" key="1">
    <citation type="submission" date="2017-11" db="EMBL/GenBank/DDBJ databases">
        <authorList>
            <person name="Han C.G."/>
        </authorList>
    </citation>
    <scope>NUCLEOTIDE SEQUENCE [LARGE SCALE GENOMIC DNA]</scope>
    <source>
        <strain evidence="9 11">HCNT1</strain>
    </source>
</reference>
<dbReference type="AlphaFoldDB" id="A0A2N0DDE9"/>
<keyword evidence="3" id="KW-0238">DNA-binding</keyword>
<dbReference type="EMBL" id="PIQN01000005">
    <property type="protein sequence ID" value="PKA44129.1"/>
    <property type="molecule type" value="Genomic_DNA"/>
</dbReference>
<evidence type="ECO:0000256" key="2">
    <source>
        <dbReference type="ARBA" id="ARBA00023015"/>
    </source>
</evidence>
<evidence type="ECO:0000259" key="8">
    <source>
        <dbReference type="PROSITE" id="PS50931"/>
    </source>
</evidence>
<evidence type="ECO:0000256" key="6">
    <source>
        <dbReference type="ARBA" id="ARBA00067332"/>
    </source>
</evidence>
<evidence type="ECO:0000313" key="11">
    <source>
        <dbReference type="Proteomes" id="UP000232164"/>
    </source>
</evidence>
<dbReference type="RefSeq" id="WP_027510645.1">
    <property type="nucleotide sequence ID" value="NZ_CP104143.1"/>
</dbReference>
<dbReference type="SUPFAM" id="SSF46785">
    <property type="entry name" value="Winged helix' DNA-binding domain"/>
    <property type="match status" value="1"/>
</dbReference>
<dbReference type="PANTHER" id="PTHR30537">
    <property type="entry name" value="HTH-TYPE TRANSCRIPTIONAL REGULATOR"/>
    <property type="match status" value="1"/>
</dbReference>
<comment type="similarity">
    <text evidence="1">Belongs to the LysR transcriptional regulatory family.</text>
</comment>
<sequence length="300" mass="33310">MDRFDAMRAFTRIVERRSFTKAAEDLGLPRSSVTDAVQGLEARLGVRLLQRTTRQVSPTLDGEAYYQRCVSLIADMEDAEGAFVGAKPSGLIRVDVHGTQARHFLLPGLPRFREMYPDIRLHFSEAHQPVDLIREGFDCILRAGELNDSSLIRRKLATLERGTFASPDYLKRLGTPNTPGDLDGHEMIGLLAPDTTEVIPLAFQIKGKIHRVTLPAMMTVTGPETNVAAACLGLGLIQVPRYRAVPELASGTLVEVLADFPPTPLPVHALYSHKHQLSPRLRVFIDWVAQQFRDKAALQE</sequence>
<dbReference type="Pfam" id="PF00126">
    <property type="entry name" value="HTH_1"/>
    <property type="match status" value="1"/>
</dbReference>
<organism evidence="9 11">
    <name type="scientific">Rhizobium sullae</name>
    <name type="common">Rhizobium hedysari</name>
    <dbReference type="NCBI Taxonomy" id="50338"/>
    <lineage>
        <taxon>Bacteria</taxon>
        <taxon>Pseudomonadati</taxon>
        <taxon>Pseudomonadota</taxon>
        <taxon>Alphaproteobacteria</taxon>
        <taxon>Hyphomicrobiales</taxon>
        <taxon>Rhizobiaceae</taxon>
        <taxon>Rhizobium/Agrobacterium group</taxon>
        <taxon>Rhizobium</taxon>
    </lineage>
</organism>
<dbReference type="EMBL" id="CP104143">
    <property type="protein sequence ID" value="UWU14364.1"/>
    <property type="molecule type" value="Genomic_DNA"/>
</dbReference>
<protein>
    <recommendedName>
        <fullName evidence="6">HTH-type transcriptional regulator TtuA</fullName>
    </recommendedName>
    <alternativeName>
        <fullName evidence="7">Tartrate utilization transcriptional regulator</fullName>
    </alternativeName>
</protein>
<dbReference type="Gene3D" id="1.10.10.10">
    <property type="entry name" value="Winged helix-like DNA-binding domain superfamily/Winged helix DNA-binding domain"/>
    <property type="match status" value="1"/>
</dbReference>
<keyword evidence="4" id="KW-0804">Transcription</keyword>
<evidence type="ECO:0000256" key="3">
    <source>
        <dbReference type="ARBA" id="ARBA00023125"/>
    </source>
</evidence>
<dbReference type="GO" id="GO:0006351">
    <property type="term" value="P:DNA-templated transcription"/>
    <property type="evidence" value="ECO:0007669"/>
    <property type="project" value="TreeGrafter"/>
</dbReference>
<dbReference type="Proteomes" id="UP000232164">
    <property type="component" value="Unassembled WGS sequence"/>
</dbReference>
<proteinExistence type="inferred from homology"/>
<dbReference type="InterPro" id="IPR036390">
    <property type="entry name" value="WH_DNA-bd_sf"/>
</dbReference>
<feature type="domain" description="HTH lysR-type" evidence="8">
    <location>
        <begin position="1"/>
        <end position="59"/>
    </location>
</feature>
<reference evidence="9 11" key="2">
    <citation type="submission" date="2017-12" db="EMBL/GenBank/DDBJ databases">
        <title>Genome sequence of Rhizobium sullae HCNT1 isolated from Sulla coronaria nodules and featuring peculiar denitrification phenotypes.</title>
        <authorList>
            <person name="De Diego-Diaz B."/>
            <person name="Treu L."/>
            <person name="Campanaro S."/>
            <person name="Da Silva Duarte V."/>
            <person name="Basaglia M."/>
            <person name="Favaro L."/>
            <person name="Casella S."/>
            <person name="Squartini A."/>
        </authorList>
    </citation>
    <scope>NUCLEOTIDE SEQUENCE [LARGE SCALE GENOMIC DNA]</scope>
    <source>
        <strain evidence="9 11">HCNT1</strain>
    </source>
</reference>
<dbReference type="InterPro" id="IPR058163">
    <property type="entry name" value="LysR-type_TF_proteobact-type"/>
</dbReference>
<comment type="function">
    <text evidence="5">Transcriptional regulator of the ttuABCDE tartrate utilization operon.</text>
</comment>
<keyword evidence="12" id="KW-1185">Reference proteome</keyword>
<dbReference type="InterPro" id="IPR000847">
    <property type="entry name" value="LysR_HTH_N"/>
</dbReference>